<dbReference type="Proteomes" id="UP000663870">
    <property type="component" value="Unassembled WGS sequence"/>
</dbReference>
<keyword evidence="2" id="KW-1185">Reference proteome</keyword>
<name>A0A815SGS6_9BILA</name>
<dbReference type="AlphaFoldDB" id="A0A815SGS6"/>
<evidence type="ECO:0000313" key="2">
    <source>
        <dbReference type="Proteomes" id="UP000663870"/>
    </source>
</evidence>
<organism evidence="1 2">
    <name type="scientific">Rotaria sordida</name>
    <dbReference type="NCBI Taxonomy" id="392033"/>
    <lineage>
        <taxon>Eukaryota</taxon>
        <taxon>Metazoa</taxon>
        <taxon>Spiralia</taxon>
        <taxon>Gnathifera</taxon>
        <taxon>Rotifera</taxon>
        <taxon>Eurotatoria</taxon>
        <taxon>Bdelloidea</taxon>
        <taxon>Philodinida</taxon>
        <taxon>Philodinidae</taxon>
        <taxon>Rotaria</taxon>
    </lineage>
</organism>
<dbReference type="EMBL" id="CAJNOL010002359">
    <property type="protein sequence ID" value="CAF1492152.1"/>
    <property type="molecule type" value="Genomic_DNA"/>
</dbReference>
<proteinExistence type="predicted"/>
<evidence type="ECO:0000313" key="1">
    <source>
        <dbReference type="EMBL" id="CAF1492152.1"/>
    </source>
</evidence>
<comment type="caution">
    <text evidence="1">The sequence shown here is derived from an EMBL/GenBank/DDBJ whole genome shotgun (WGS) entry which is preliminary data.</text>
</comment>
<dbReference type="SUPFAM" id="SSF56399">
    <property type="entry name" value="ADP-ribosylation"/>
    <property type="match status" value="1"/>
</dbReference>
<gene>
    <name evidence="1" type="ORF">JXQ802_LOCUS39927</name>
</gene>
<reference evidence="1" key="1">
    <citation type="submission" date="2021-02" db="EMBL/GenBank/DDBJ databases">
        <authorList>
            <person name="Nowell W R."/>
        </authorList>
    </citation>
    <scope>NUCLEOTIDE SEQUENCE</scope>
</reference>
<protein>
    <submittedName>
        <fullName evidence="1">Uncharacterized protein</fullName>
    </submittedName>
</protein>
<sequence length="95" mass="10853">MKVLSAFTADLCKLSAHPDEEEELITPGVGFRVERVDFNHETNKHLICLELRQRWSMAHKVDIKTLQDNEEAYAPYGPVKILPSHGYKKSTTSKN</sequence>
<accession>A0A815SGS6</accession>